<proteinExistence type="predicted"/>
<dbReference type="OrthoDB" id="4760590at2"/>
<gene>
    <name evidence="3" type="ORF">ACRB68_62650</name>
</gene>
<dbReference type="NCBIfam" id="TIGR03620">
    <property type="entry name" value="F420_MSMEG_4141"/>
    <property type="match status" value="1"/>
</dbReference>
<dbReference type="Pfam" id="PF00296">
    <property type="entry name" value="Bac_luciferase"/>
    <property type="match status" value="1"/>
</dbReference>
<dbReference type="EMBL" id="WEGH01000004">
    <property type="protein sequence ID" value="MQY08159.1"/>
    <property type="molecule type" value="Genomic_DNA"/>
</dbReference>
<name>A0A7K0C3Z1_9ACTN</name>
<dbReference type="InterPro" id="IPR019922">
    <property type="entry name" value="Lucif-like_OxRdatse_MSMEG_4141"/>
</dbReference>
<dbReference type="AlphaFoldDB" id="A0A7K0C3Z1"/>
<keyword evidence="4" id="KW-1185">Reference proteome</keyword>
<feature type="domain" description="Luciferase-like" evidence="2">
    <location>
        <begin position="28"/>
        <end position="268"/>
    </location>
</feature>
<accession>A0A7K0C3Z1</accession>
<dbReference type="PANTHER" id="PTHR43244:SF1">
    <property type="entry name" value="5,10-METHYLENETETRAHYDROMETHANOPTERIN REDUCTASE"/>
    <property type="match status" value="1"/>
</dbReference>
<dbReference type="RefSeq" id="WP_153538810.1">
    <property type="nucleotide sequence ID" value="NZ_WEGH01000004.1"/>
</dbReference>
<dbReference type="InterPro" id="IPR050564">
    <property type="entry name" value="F420-G6PD/mer"/>
</dbReference>
<dbReference type="InterPro" id="IPR011251">
    <property type="entry name" value="Luciferase-like_dom"/>
</dbReference>
<keyword evidence="1" id="KW-0560">Oxidoreductase</keyword>
<sequence>MERFEAAVRWGRVGAGLAAPGTPAEVWRRELARLEKTRYGSAWINEGIGRSEVFSQLGLMLAATRRLVVGTGIANIWARQAPTMQAGAETLAGAHPGRLALGLGVSARAAVEAAGLTYGRPLAEMTRYLDRMDAAEVTPGVPFPRLLAALGPKMLELARERADGAYPHTLPVENTALARAALGPGKLLVVGVGMFLDDDIERARAAARRSALFTMPGSPYVTHLRRLGYAGDLEPEPSDRVVDAIFACGGGDAIAARVREHLDAGADHVVLQPMDADLTTLVDHLEAVSEHLPA</sequence>
<evidence type="ECO:0000313" key="4">
    <source>
        <dbReference type="Proteomes" id="UP000487268"/>
    </source>
</evidence>
<dbReference type="PANTHER" id="PTHR43244">
    <property type="match status" value="1"/>
</dbReference>
<evidence type="ECO:0000259" key="2">
    <source>
        <dbReference type="Pfam" id="PF00296"/>
    </source>
</evidence>
<dbReference type="GO" id="GO:0016705">
    <property type="term" value="F:oxidoreductase activity, acting on paired donors, with incorporation or reduction of molecular oxygen"/>
    <property type="evidence" value="ECO:0007669"/>
    <property type="project" value="InterPro"/>
</dbReference>
<protein>
    <recommendedName>
        <fullName evidence="2">Luciferase-like domain-containing protein</fullName>
    </recommendedName>
</protein>
<evidence type="ECO:0000256" key="1">
    <source>
        <dbReference type="ARBA" id="ARBA00023002"/>
    </source>
</evidence>
<dbReference type="SUPFAM" id="SSF51679">
    <property type="entry name" value="Bacterial luciferase-like"/>
    <property type="match status" value="1"/>
</dbReference>
<organism evidence="3 4">
    <name type="scientific">Actinomadura macrotermitis</name>
    <dbReference type="NCBI Taxonomy" id="2585200"/>
    <lineage>
        <taxon>Bacteria</taxon>
        <taxon>Bacillati</taxon>
        <taxon>Actinomycetota</taxon>
        <taxon>Actinomycetes</taxon>
        <taxon>Streptosporangiales</taxon>
        <taxon>Thermomonosporaceae</taxon>
        <taxon>Actinomadura</taxon>
    </lineage>
</organism>
<comment type="caution">
    <text evidence="3">The sequence shown here is derived from an EMBL/GenBank/DDBJ whole genome shotgun (WGS) entry which is preliminary data.</text>
</comment>
<dbReference type="Gene3D" id="3.20.20.30">
    <property type="entry name" value="Luciferase-like domain"/>
    <property type="match status" value="1"/>
</dbReference>
<dbReference type="Proteomes" id="UP000487268">
    <property type="component" value="Unassembled WGS sequence"/>
</dbReference>
<evidence type="ECO:0000313" key="3">
    <source>
        <dbReference type="EMBL" id="MQY08159.1"/>
    </source>
</evidence>
<reference evidence="3 4" key="1">
    <citation type="submission" date="2019-10" db="EMBL/GenBank/DDBJ databases">
        <title>Actinomadura rubteroloni sp. nov. and Actinomadura macrotermitis sp. nov., isolated from the gut of fungus growing-termite Macrotermes natalensis.</title>
        <authorList>
            <person name="Benndorf R."/>
            <person name="Martin K."/>
            <person name="Kuefner M."/>
            <person name="De Beer W."/>
            <person name="Kaster A.-K."/>
            <person name="Vollmers J."/>
            <person name="Poulsen M."/>
            <person name="Beemelmanns C."/>
        </authorList>
    </citation>
    <scope>NUCLEOTIDE SEQUENCE [LARGE SCALE GENOMIC DNA]</scope>
    <source>
        <strain evidence="3 4">RB68</strain>
    </source>
</reference>
<dbReference type="InterPro" id="IPR036661">
    <property type="entry name" value="Luciferase-like_sf"/>
</dbReference>